<dbReference type="InterPro" id="IPR004720">
    <property type="entry name" value="PTS_IIB_sorbose-sp"/>
</dbReference>
<dbReference type="STRING" id="762845.BCR26_06495"/>
<dbReference type="CDD" id="cd00001">
    <property type="entry name" value="PTS_IIB_man"/>
    <property type="match status" value="1"/>
</dbReference>
<dbReference type="Proteomes" id="UP000095256">
    <property type="component" value="Unassembled WGS sequence"/>
</dbReference>
<protein>
    <submittedName>
        <fullName evidence="9">PTS sugar transporter</fullName>
    </submittedName>
</protein>
<dbReference type="OrthoDB" id="9788818at2"/>
<dbReference type="GO" id="GO:0009401">
    <property type="term" value="P:phosphoenolpyruvate-dependent sugar phosphotransferase system"/>
    <property type="evidence" value="ECO:0007669"/>
    <property type="project" value="UniProtKB-KW"/>
</dbReference>
<keyword evidence="10" id="KW-1185">Reference proteome</keyword>
<dbReference type="RefSeq" id="WP_069700163.1">
    <property type="nucleotide sequence ID" value="NZ_JAGGMA010000006.1"/>
</dbReference>
<keyword evidence="3" id="KW-0963">Cytoplasm</keyword>
<keyword evidence="5" id="KW-0808">Transferase</keyword>
<dbReference type="SUPFAM" id="SSF52728">
    <property type="entry name" value="PTS IIb component"/>
    <property type="match status" value="1"/>
</dbReference>
<keyword evidence="7" id="KW-0418">Kinase</keyword>
<name>A0A1E5KSN8_9ENTE</name>
<keyword evidence="2" id="KW-0813">Transport</keyword>
<sequence length="157" mass="17629">MIKMLRVDHRLIHGQVGFTWTKFLEADCILIASDDLIKDELKMSAMKMAKPSGVKLVMKNIDDSVKALNSGVTDKYKLFILCESVEDMYQLVKRVPIMTEINLGGMKNGSDRVQVSKAVHLSERDIERIRELLADGKKLTVQLVPDDSATAVEKLLP</sequence>
<comment type="subcellular location">
    <subcellularLocation>
        <location evidence="1">Cytoplasm</location>
    </subcellularLocation>
</comment>
<comment type="caution">
    <text evidence="9">The sequence shown here is derived from an EMBL/GenBank/DDBJ whole genome shotgun (WGS) entry which is preliminary data.</text>
</comment>
<keyword evidence="4 9" id="KW-0762">Sugar transport</keyword>
<evidence type="ECO:0000313" key="10">
    <source>
        <dbReference type="Proteomes" id="UP000095256"/>
    </source>
</evidence>
<evidence type="ECO:0000256" key="1">
    <source>
        <dbReference type="ARBA" id="ARBA00004496"/>
    </source>
</evidence>
<reference evidence="9 10" key="1">
    <citation type="submission" date="2016-09" db="EMBL/GenBank/DDBJ databases">
        <authorList>
            <person name="Capua I."/>
            <person name="De Benedictis P."/>
            <person name="Joannis T."/>
            <person name="Lombin L.H."/>
            <person name="Cattoli G."/>
        </authorList>
    </citation>
    <scope>NUCLEOTIDE SEQUENCE [LARGE SCALE GENOMIC DNA]</scope>
    <source>
        <strain evidence="9 10">LMG 25899</strain>
    </source>
</reference>
<dbReference type="InterPro" id="IPR036667">
    <property type="entry name" value="PTS_IIB_sorbose-sp_sf"/>
</dbReference>
<evidence type="ECO:0000313" key="9">
    <source>
        <dbReference type="EMBL" id="OEH80876.1"/>
    </source>
</evidence>
<keyword evidence="6" id="KW-0598">Phosphotransferase system</keyword>
<organism evidence="9 10">
    <name type="scientific">Enterococcus rivorum</name>
    <dbReference type="NCBI Taxonomy" id="762845"/>
    <lineage>
        <taxon>Bacteria</taxon>
        <taxon>Bacillati</taxon>
        <taxon>Bacillota</taxon>
        <taxon>Bacilli</taxon>
        <taxon>Lactobacillales</taxon>
        <taxon>Enterococcaceae</taxon>
        <taxon>Enterococcus</taxon>
    </lineage>
</organism>
<dbReference type="AlphaFoldDB" id="A0A1E5KSN8"/>
<dbReference type="Gene3D" id="3.40.35.10">
    <property type="entry name" value="Phosphotransferase system, sorbose subfamily IIB component"/>
    <property type="match status" value="1"/>
</dbReference>
<feature type="domain" description="PTS EIIB type-4" evidence="8">
    <location>
        <begin position="1"/>
        <end position="157"/>
    </location>
</feature>
<evidence type="ECO:0000256" key="5">
    <source>
        <dbReference type="ARBA" id="ARBA00022679"/>
    </source>
</evidence>
<evidence type="ECO:0000256" key="4">
    <source>
        <dbReference type="ARBA" id="ARBA00022597"/>
    </source>
</evidence>
<evidence type="ECO:0000256" key="6">
    <source>
        <dbReference type="ARBA" id="ARBA00022683"/>
    </source>
</evidence>
<accession>A0A1E5KSN8</accession>
<proteinExistence type="predicted"/>
<dbReference type="Pfam" id="PF03830">
    <property type="entry name" value="PTSIIB_sorb"/>
    <property type="match status" value="1"/>
</dbReference>
<dbReference type="PROSITE" id="PS51101">
    <property type="entry name" value="PTS_EIIB_TYPE_4"/>
    <property type="match status" value="1"/>
</dbReference>
<evidence type="ECO:0000259" key="8">
    <source>
        <dbReference type="PROSITE" id="PS51101"/>
    </source>
</evidence>
<dbReference type="GO" id="GO:0016301">
    <property type="term" value="F:kinase activity"/>
    <property type="evidence" value="ECO:0007669"/>
    <property type="project" value="UniProtKB-KW"/>
</dbReference>
<dbReference type="GO" id="GO:0005737">
    <property type="term" value="C:cytoplasm"/>
    <property type="evidence" value="ECO:0007669"/>
    <property type="project" value="UniProtKB-SubCell"/>
</dbReference>
<evidence type="ECO:0000256" key="3">
    <source>
        <dbReference type="ARBA" id="ARBA00022490"/>
    </source>
</evidence>
<dbReference type="EMBL" id="MIEK01000078">
    <property type="protein sequence ID" value="OEH80876.1"/>
    <property type="molecule type" value="Genomic_DNA"/>
</dbReference>
<gene>
    <name evidence="9" type="ORF">BCR26_06495</name>
</gene>
<evidence type="ECO:0000256" key="7">
    <source>
        <dbReference type="ARBA" id="ARBA00022777"/>
    </source>
</evidence>
<evidence type="ECO:0000256" key="2">
    <source>
        <dbReference type="ARBA" id="ARBA00022448"/>
    </source>
</evidence>
<dbReference type="GO" id="GO:0008982">
    <property type="term" value="F:protein-N(PI)-phosphohistidine-sugar phosphotransferase activity"/>
    <property type="evidence" value="ECO:0007669"/>
    <property type="project" value="InterPro"/>
</dbReference>